<dbReference type="InParanoid" id="A0A7N2MAK2"/>
<reference evidence="1" key="2">
    <citation type="submission" date="2021-01" db="UniProtKB">
        <authorList>
            <consortium name="EnsemblPlants"/>
        </authorList>
    </citation>
    <scope>IDENTIFICATION</scope>
</reference>
<proteinExistence type="predicted"/>
<dbReference type="Gramene" id="QL08p025785:mrna">
    <property type="protein sequence ID" value="QL08p025785:mrna"/>
    <property type="gene ID" value="QL08p025785"/>
</dbReference>
<protein>
    <submittedName>
        <fullName evidence="1">Uncharacterized protein</fullName>
    </submittedName>
</protein>
<dbReference type="Proteomes" id="UP000594261">
    <property type="component" value="Chromosome 8"/>
</dbReference>
<dbReference type="AlphaFoldDB" id="A0A7N2MAK2"/>
<evidence type="ECO:0000313" key="1">
    <source>
        <dbReference type="EnsemblPlants" id="QL08p025785:mrna"/>
    </source>
</evidence>
<sequence length="156" mass="17726">MADDVIYGLRNMKQTAEEEEVIAISDEGRLPEIESCNLSLIGKHFAAKKHGDEVDYQYGDWLRASMDGRDHYHETAQSKNDGAKNIQEGKSIVDEDIDNLNSNYKVPKDMQGLNFEDEDIVKFISNSETPRDMQGPIIVEEFARKLKLITKTSKDT</sequence>
<keyword evidence="2" id="KW-1185">Reference proteome</keyword>
<name>A0A7N2MAK2_QUELO</name>
<evidence type="ECO:0000313" key="2">
    <source>
        <dbReference type="Proteomes" id="UP000594261"/>
    </source>
</evidence>
<dbReference type="EMBL" id="LRBV02000008">
    <property type="status" value="NOT_ANNOTATED_CDS"/>
    <property type="molecule type" value="Genomic_DNA"/>
</dbReference>
<accession>A0A7N2MAK2</accession>
<organism evidence="1 2">
    <name type="scientific">Quercus lobata</name>
    <name type="common">Valley oak</name>
    <dbReference type="NCBI Taxonomy" id="97700"/>
    <lineage>
        <taxon>Eukaryota</taxon>
        <taxon>Viridiplantae</taxon>
        <taxon>Streptophyta</taxon>
        <taxon>Embryophyta</taxon>
        <taxon>Tracheophyta</taxon>
        <taxon>Spermatophyta</taxon>
        <taxon>Magnoliopsida</taxon>
        <taxon>eudicotyledons</taxon>
        <taxon>Gunneridae</taxon>
        <taxon>Pentapetalae</taxon>
        <taxon>rosids</taxon>
        <taxon>fabids</taxon>
        <taxon>Fagales</taxon>
        <taxon>Fagaceae</taxon>
        <taxon>Quercus</taxon>
    </lineage>
</organism>
<dbReference type="EnsemblPlants" id="QL08p025785:mrna">
    <property type="protein sequence ID" value="QL08p025785:mrna"/>
    <property type="gene ID" value="QL08p025785"/>
</dbReference>
<reference evidence="1 2" key="1">
    <citation type="journal article" date="2016" name="G3 (Bethesda)">
        <title>First Draft Assembly and Annotation of the Genome of a California Endemic Oak Quercus lobata Nee (Fagaceae).</title>
        <authorList>
            <person name="Sork V.L."/>
            <person name="Fitz-Gibbon S.T."/>
            <person name="Puiu D."/>
            <person name="Crepeau M."/>
            <person name="Gugger P.F."/>
            <person name="Sherman R."/>
            <person name="Stevens K."/>
            <person name="Langley C.H."/>
            <person name="Pellegrini M."/>
            <person name="Salzberg S.L."/>
        </authorList>
    </citation>
    <scope>NUCLEOTIDE SEQUENCE [LARGE SCALE GENOMIC DNA]</scope>
    <source>
        <strain evidence="1 2">cv. SW786</strain>
    </source>
</reference>